<dbReference type="Pfam" id="PF03184">
    <property type="entry name" value="DDE_1"/>
    <property type="match status" value="1"/>
</dbReference>
<dbReference type="Proteomes" id="UP000441208">
    <property type="component" value="Unassembled WGS sequence"/>
</dbReference>
<dbReference type="Proteomes" id="UP000488956">
    <property type="component" value="Unassembled WGS sequence"/>
</dbReference>
<dbReference type="EMBL" id="QXGD01003082">
    <property type="protein sequence ID" value="KAE9180910.1"/>
    <property type="molecule type" value="Genomic_DNA"/>
</dbReference>
<dbReference type="Proteomes" id="UP000476176">
    <property type="component" value="Unassembled WGS sequence"/>
</dbReference>
<evidence type="ECO:0000313" key="6">
    <source>
        <dbReference type="EMBL" id="KAE9065427.1"/>
    </source>
</evidence>
<dbReference type="AlphaFoldDB" id="A0A6A3DQ73"/>
<evidence type="ECO:0000313" key="17">
    <source>
        <dbReference type="Proteomes" id="UP000441208"/>
    </source>
</evidence>
<evidence type="ECO:0000313" key="19">
    <source>
        <dbReference type="Proteomes" id="UP000476176"/>
    </source>
</evidence>
<feature type="domain" description="HTH CENPB-type" evidence="2">
    <location>
        <begin position="52"/>
        <end position="121"/>
    </location>
</feature>
<dbReference type="GO" id="GO:0005634">
    <property type="term" value="C:nucleus"/>
    <property type="evidence" value="ECO:0007669"/>
    <property type="project" value="TreeGrafter"/>
</dbReference>
<protein>
    <recommendedName>
        <fullName evidence="2">HTH CENPB-type domain-containing protein</fullName>
    </recommendedName>
</protein>
<evidence type="ECO:0000313" key="11">
    <source>
        <dbReference type="EMBL" id="KAE9271847.1"/>
    </source>
</evidence>
<dbReference type="InterPro" id="IPR009057">
    <property type="entry name" value="Homeodomain-like_sf"/>
</dbReference>
<sequence length="315" mass="34361">MAKYSTELKEDVVAQVQAGASAAAVSRSSGVLPRTILKWVASAKQGKSLEPARPGPKTLLPPEAESHIYDWVVGRQLTGCPADRRQILRKAREVALLVCAQNVGDGWYRRFLERHPTLAKRSAQSLSLKRTNVTSDDLATLFNTLANLVVELNLDSSRVFNMDETAFQTKKKCKKVVAVRGSTNVWRTDPTVNFHLSIVACASGSGFVVPPAFILPGKTVEWDILEKCEVPGAAITTSPSGFINTYLFEQWLHFFAAAVPSNVKRPLLLVLDGCGSHYSEDVINTADSLDILLVLLPPNATHLLQPLDVAVFATL</sequence>
<dbReference type="Proteomes" id="UP000433483">
    <property type="component" value="Unassembled WGS sequence"/>
</dbReference>
<evidence type="ECO:0000313" key="3">
    <source>
        <dbReference type="EMBL" id="KAE8920590.1"/>
    </source>
</evidence>
<organism evidence="3 12">
    <name type="scientific">Phytophthora fragariae</name>
    <dbReference type="NCBI Taxonomy" id="53985"/>
    <lineage>
        <taxon>Eukaryota</taxon>
        <taxon>Sar</taxon>
        <taxon>Stramenopiles</taxon>
        <taxon>Oomycota</taxon>
        <taxon>Peronosporomycetes</taxon>
        <taxon>Peronosporales</taxon>
        <taxon>Peronosporaceae</taxon>
        <taxon>Phytophthora</taxon>
    </lineage>
</organism>
<comment type="caution">
    <text evidence="3">The sequence shown here is derived from an EMBL/GenBank/DDBJ whole genome shotgun (WGS) entry which is preliminary data.</text>
</comment>
<evidence type="ECO:0000313" key="10">
    <source>
        <dbReference type="EMBL" id="KAE9180910.1"/>
    </source>
</evidence>
<evidence type="ECO:0000259" key="2">
    <source>
        <dbReference type="PROSITE" id="PS51253"/>
    </source>
</evidence>
<evidence type="ECO:0000313" key="5">
    <source>
        <dbReference type="EMBL" id="KAE9062282.1"/>
    </source>
</evidence>
<dbReference type="GO" id="GO:0006313">
    <property type="term" value="P:DNA transposition"/>
    <property type="evidence" value="ECO:0007669"/>
    <property type="project" value="InterPro"/>
</dbReference>
<evidence type="ECO:0000313" key="20">
    <source>
        <dbReference type="Proteomes" id="UP000488956"/>
    </source>
</evidence>
<accession>A0A6A3DQ73</accession>
<dbReference type="Pfam" id="PF01527">
    <property type="entry name" value="HTH_Tnp_1"/>
    <property type="match status" value="1"/>
</dbReference>
<dbReference type="OrthoDB" id="94604at2759"/>
<evidence type="ECO:0000313" key="7">
    <source>
        <dbReference type="EMBL" id="KAE9075909.1"/>
    </source>
</evidence>
<evidence type="ECO:0000313" key="15">
    <source>
        <dbReference type="Proteomes" id="UP000440367"/>
    </source>
</evidence>
<dbReference type="InterPro" id="IPR050863">
    <property type="entry name" value="CenT-Element_Derived"/>
</dbReference>
<dbReference type="EMBL" id="QXGE01004129">
    <property type="protein sequence ID" value="KAE9271847.1"/>
    <property type="molecule type" value="Genomic_DNA"/>
</dbReference>
<dbReference type="Proteomes" id="UP000437068">
    <property type="component" value="Unassembled WGS sequence"/>
</dbReference>
<evidence type="ECO:0000313" key="13">
    <source>
        <dbReference type="Proteomes" id="UP000433483"/>
    </source>
</evidence>
<dbReference type="Proteomes" id="UP000429523">
    <property type="component" value="Unassembled WGS sequence"/>
</dbReference>
<dbReference type="GO" id="GO:0004803">
    <property type="term" value="F:transposase activity"/>
    <property type="evidence" value="ECO:0007669"/>
    <property type="project" value="InterPro"/>
</dbReference>
<dbReference type="PANTHER" id="PTHR19303:SF74">
    <property type="entry name" value="POGO TRANSPOSABLE ELEMENT WITH KRAB DOMAIN"/>
    <property type="match status" value="1"/>
</dbReference>
<dbReference type="InterPro" id="IPR004875">
    <property type="entry name" value="DDE_SF_endonuclease_dom"/>
</dbReference>
<dbReference type="SUPFAM" id="SSF46689">
    <property type="entry name" value="Homeodomain-like"/>
    <property type="match status" value="1"/>
</dbReference>
<dbReference type="Proteomes" id="UP000440367">
    <property type="component" value="Unassembled WGS sequence"/>
</dbReference>
<evidence type="ECO:0000313" key="9">
    <source>
        <dbReference type="EMBL" id="KAE9170752.1"/>
    </source>
</evidence>
<dbReference type="EMBL" id="QXGF01003927">
    <property type="protein sequence ID" value="KAE8920590.1"/>
    <property type="molecule type" value="Genomic_DNA"/>
</dbReference>
<dbReference type="EMBL" id="QXGC01004179">
    <property type="protein sequence ID" value="KAE9170752.1"/>
    <property type="molecule type" value="Genomic_DNA"/>
</dbReference>
<dbReference type="EMBL" id="QXFZ01004997">
    <property type="protein sequence ID" value="KAE9062282.1"/>
    <property type="molecule type" value="Genomic_DNA"/>
</dbReference>
<evidence type="ECO:0000256" key="1">
    <source>
        <dbReference type="ARBA" id="ARBA00023125"/>
    </source>
</evidence>
<name>A0A6A3DQ73_9STRA</name>
<dbReference type="PANTHER" id="PTHR19303">
    <property type="entry name" value="TRANSPOSON"/>
    <property type="match status" value="1"/>
</dbReference>
<dbReference type="GO" id="GO:0003677">
    <property type="term" value="F:DNA binding"/>
    <property type="evidence" value="ECO:0007669"/>
    <property type="project" value="UniProtKB-KW"/>
</dbReference>
<dbReference type="InterPro" id="IPR002514">
    <property type="entry name" value="Transposase_8"/>
</dbReference>
<dbReference type="InterPro" id="IPR006600">
    <property type="entry name" value="HTH_CenpB_DNA-bd_dom"/>
</dbReference>
<dbReference type="EMBL" id="QXGA01004144">
    <property type="protein sequence ID" value="KAE9075909.1"/>
    <property type="molecule type" value="Genomic_DNA"/>
</dbReference>
<dbReference type="PROSITE" id="PS51253">
    <property type="entry name" value="HTH_CENPB"/>
    <property type="match status" value="1"/>
</dbReference>
<evidence type="ECO:0000313" key="16">
    <source>
        <dbReference type="Proteomes" id="UP000440732"/>
    </source>
</evidence>
<dbReference type="EMBL" id="QXFX01004114">
    <property type="protein sequence ID" value="KAE9065427.1"/>
    <property type="molecule type" value="Genomic_DNA"/>
</dbReference>
<dbReference type="EMBL" id="QXGB01004033">
    <property type="protein sequence ID" value="KAE9167825.1"/>
    <property type="molecule type" value="Genomic_DNA"/>
</dbReference>
<evidence type="ECO:0000313" key="12">
    <source>
        <dbReference type="Proteomes" id="UP000429523"/>
    </source>
</evidence>
<evidence type="ECO:0000313" key="8">
    <source>
        <dbReference type="EMBL" id="KAE9167825.1"/>
    </source>
</evidence>
<dbReference type="EMBL" id="QXFW01005346">
    <property type="protein sequence ID" value="KAE8962319.1"/>
    <property type="molecule type" value="Genomic_DNA"/>
</dbReference>
<evidence type="ECO:0000313" key="4">
    <source>
        <dbReference type="EMBL" id="KAE8962319.1"/>
    </source>
</evidence>
<dbReference type="Proteomes" id="UP000440732">
    <property type="component" value="Unassembled WGS sequence"/>
</dbReference>
<dbReference type="Pfam" id="PF03221">
    <property type="entry name" value="HTH_Tnp_Tc5"/>
    <property type="match status" value="1"/>
</dbReference>
<evidence type="ECO:0000313" key="14">
    <source>
        <dbReference type="Proteomes" id="UP000437068"/>
    </source>
</evidence>
<reference evidence="12 13" key="1">
    <citation type="submission" date="2018-08" db="EMBL/GenBank/DDBJ databases">
        <title>Genomic investigation of the strawberry pathogen Phytophthora fragariae indicates pathogenicity is determined by transcriptional variation in three key races.</title>
        <authorList>
            <person name="Adams T.M."/>
            <person name="Armitage A.D."/>
            <person name="Sobczyk M.K."/>
            <person name="Bates H.J."/>
            <person name="Dunwell J.M."/>
            <person name="Nellist C.F."/>
            <person name="Harrison R.J."/>
        </authorList>
    </citation>
    <scope>NUCLEOTIDE SEQUENCE [LARGE SCALE GENOMIC DNA]</scope>
    <source>
        <strain evidence="11 14">A4</strain>
        <strain evidence="10 15">BC-1</strain>
        <strain evidence="9 19">BC-23</strain>
        <strain evidence="8 13">NOV-27</strain>
        <strain evidence="7 16">NOV-5</strain>
        <strain evidence="5 17">NOV-71</strain>
        <strain evidence="3 12">NOV-9</strain>
        <strain evidence="6 20">ONT-3</strain>
        <strain evidence="4 18">SCRP245</strain>
    </source>
</reference>
<gene>
    <name evidence="11" type="ORF">PF001_g28194</name>
    <name evidence="10" type="ORF">PF002_g27428</name>
    <name evidence="9" type="ORF">PF004_g27778</name>
    <name evidence="8" type="ORF">PF005_g28632</name>
    <name evidence="7" type="ORF">PF006_g28235</name>
    <name evidence="5" type="ORF">PF007_g29967</name>
    <name evidence="3" type="ORF">PF009_g29114</name>
    <name evidence="6" type="ORF">PF010_g28205</name>
    <name evidence="4" type="ORF">PF011_g29440</name>
</gene>
<keyword evidence="1" id="KW-0238">DNA-binding</keyword>
<evidence type="ECO:0000313" key="18">
    <source>
        <dbReference type="Proteomes" id="UP000460718"/>
    </source>
</evidence>
<dbReference type="Proteomes" id="UP000460718">
    <property type="component" value="Unassembled WGS sequence"/>
</dbReference>
<proteinExistence type="predicted"/>
<keyword evidence="13" id="KW-1185">Reference proteome</keyword>